<dbReference type="RefSeq" id="WP_103550861.1">
    <property type="nucleotide sequence ID" value="NZ_JBHJSK010000008.1"/>
</dbReference>
<comment type="caution">
    <text evidence="1">The sequence shown here is derived from an EMBL/GenBank/DDBJ whole genome shotgun (WGS) entry which is preliminary data.</text>
</comment>
<organism evidence="1 2">
    <name type="scientific">Streptomyces populi</name>
    <dbReference type="NCBI Taxonomy" id="2058924"/>
    <lineage>
        <taxon>Bacteria</taxon>
        <taxon>Bacillati</taxon>
        <taxon>Actinomycetota</taxon>
        <taxon>Actinomycetes</taxon>
        <taxon>Kitasatosporales</taxon>
        <taxon>Streptomycetaceae</taxon>
        <taxon>Streptomyces</taxon>
    </lineage>
</organism>
<sequence length="235" mass="25276">MIDLDLPELTSTPVDLRLDERLTRHSAPGSGAPAAPPVLGGRVALGGPIAAKVSNALVQKDPELAAFVESQPATSRYMLLHLSVTFMGAEDDPPLDTASVEFAMDGGTGTAPIAWSMTPSLVTRASQVSQTLKVGPQLKFFGAEVGGLGVERSRSHQSDEVFLEALRELRSDPAWEFSRTRFDELRGSHRLAMIAHAPAGTTARAEVTVRANVRLRRVFSYSAPLPDPIQLSFDF</sequence>
<evidence type="ECO:0000313" key="2">
    <source>
        <dbReference type="Proteomes" id="UP000236178"/>
    </source>
</evidence>
<reference evidence="1 2" key="1">
    <citation type="submission" date="2017-12" db="EMBL/GenBank/DDBJ databases">
        <title>Streptomyces populusis sp. nov., a novel endophytic actinobacterium isolated from stems of Populus adenopoda Maxim.</title>
        <authorList>
            <person name="Wang Z."/>
        </authorList>
    </citation>
    <scope>NUCLEOTIDE SEQUENCE [LARGE SCALE GENOMIC DNA]</scope>
    <source>
        <strain evidence="1 2">A249</strain>
    </source>
</reference>
<dbReference type="Proteomes" id="UP000236178">
    <property type="component" value="Unassembled WGS sequence"/>
</dbReference>
<keyword evidence="2" id="KW-1185">Reference proteome</keyword>
<accession>A0A2I0SN17</accession>
<evidence type="ECO:0000313" key="1">
    <source>
        <dbReference type="EMBL" id="PKT71321.1"/>
    </source>
</evidence>
<name>A0A2I0SN17_9ACTN</name>
<dbReference type="AlphaFoldDB" id="A0A2I0SN17"/>
<proteinExistence type="predicted"/>
<protein>
    <submittedName>
        <fullName evidence="1">Uncharacterized protein</fullName>
    </submittedName>
</protein>
<dbReference type="EMBL" id="PJOS01000036">
    <property type="protein sequence ID" value="PKT71321.1"/>
    <property type="molecule type" value="Genomic_DNA"/>
</dbReference>
<dbReference type="OrthoDB" id="4216762at2"/>
<gene>
    <name evidence="1" type="ORF">CW362_19975</name>
</gene>